<sequence length="75" mass="7680">MRGLIVARCGGWGRGLGGSGFGDLGSLVLAMSLGDVGGWARFAKAHVVDLSLKLKLGRDRDIAAATTAVAHARMS</sequence>
<evidence type="ECO:0000313" key="2">
    <source>
        <dbReference type="Proteomes" id="UP001187192"/>
    </source>
</evidence>
<accession>A0AA88DU96</accession>
<organism evidence="1 2">
    <name type="scientific">Ficus carica</name>
    <name type="common">Common fig</name>
    <dbReference type="NCBI Taxonomy" id="3494"/>
    <lineage>
        <taxon>Eukaryota</taxon>
        <taxon>Viridiplantae</taxon>
        <taxon>Streptophyta</taxon>
        <taxon>Embryophyta</taxon>
        <taxon>Tracheophyta</taxon>
        <taxon>Spermatophyta</taxon>
        <taxon>Magnoliopsida</taxon>
        <taxon>eudicotyledons</taxon>
        <taxon>Gunneridae</taxon>
        <taxon>Pentapetalae</taxon>
        <taxon>rosids</taxon>
        <taxon>fabids</taxon>
        <taxon>Rosales</taxon>
        <taxon>Moraceae</taxon>
        <taxon>Ficeae</taxon>
        <taxon>Ficus</taxon>
    </lineage>
</organism>
<evidence type="ECO:0000313" key="1">
    <source>
        <dbReference type="EMBL" id="GMN61396.1"/>
    </source>
</evidence>
<dbReference type="Proteomes" id="UP001187192">
    <property type="component" value="Unassembled WGS sequence"/>
</dbReference>
<keyword evidence="2" id="KW-1185">Reference proteome</keyword>
<name>A0AA88DU96_FICCA</name>
<reference evidence="1" key="1">
    <citation type="submission" date="2023-07" db="EMBL/GenBank/DDBJ databases">
        <title>draft genome sequence of fig (Ficus carica).</title>
        <authorList>
            <person name="Takahashi T."/>
            <person name="Nishimura K."/>
        </authorList>
    </citation>
    <scope>NUCLEOTIDE SEQUENCE</scope>
</reference>
<comment type="caution">
    <text evidence="1">The sequence shown here is derived from an EMBL/GenBank/DDBJ whole genome shotgun (WGS) entry which is preliminary data.</text>
</comment>
<gene>
    <name evidence="1" type="ORF">TIFTF001_030487</name>
</gene>
<protein>
    <submittedName>
        <fullName evidence="1">Uncharacterized protein</fullName>
    </submittedName>
</protein>
<dbReference type="AlphaFoldDB" id="A0AA88DU96"/>
<proteinExistence type="predicted"/>
<dbReference type="EMBL" id="BTGU01000111">
    <property type="protein sequence ID" value="GMN61396.1"/>
    <property type="molecule type" value="Genomic_DNA"/>
</dbReference>
<dbReference type="Gramene" id="FCD_00025914-RA">
    <property type="protein sequence ID" value="FCD_00025914-RA:cds"/>
    <property type="gene ID" value="FCD_00025914"/>
</dbReference>